<dbReference type="KEGG" id="lki:LKI_09610"/>
<sequence length="63" mass="7842">MEYLTSDVEVESLKQKIVSSVSKMKFWEYFEWFAVNYKKDFVTKVTYYKYQLTKKWLENNLHE</sequence>
<dbReference type="AlphaFoldDB" id="D5T4J0"/>
<evidence type="ECO:0000313" key="2">
    <source>
        <dbReference type="Proteomes" id="UP000002362"/>
    </source>
</evidence>
<name>D5T4J0_LEUKI</name>
<dbReference type="STRING" id="762051.LKI_09610"/>
<reference evidence="1 2" key="1">
    <citation type="journal article" date="2010" name="J. Bacteriol.">
        <title>Complete genome sequence analysis of Leuconostoc kimchii IMSNU 11154.</title>
        <authorList>
            <person name="Oh H.M."/>
            <person name="Cho Y.J."/>
            <person name="Kim B.K."/>
            <person name="Roe J.H."/>
            <person name="Kang S.O."/>
            <person name="Nahm B.H."/>
            <person name="Jeong G."/>
            <person name="Han H.U."/>
            <person name="Chun J."/>
        </authorList>
    </citation>
    <scope>NUCLEOTIDE SEQUENCE [LARGE SCALE GENOMIC DNA]</scope>
    <source>
        <strain evidence="2">IMSNU 11154 / KCTC 2386 / IH25</strain>
    </source>
</reference>
<organism evidence="1 2">
    <name type="scientific">Leuconostoc kimchii (strain IMSNU 11154 / KCTC 2386 / IH25)</name>
    <dbReference type="NCBI Taxonomy" id="762051"/>
    <lineage>
        <taxon>Bacteria</taxon>
        <taxon>Bacillati</taxon>
        <taxon>Bacillota</taxon>
        <taxon>Bacilli</taxon>
        <taxon>Lactobacillales</taxon>
        <taxon>Lactobacillaceae</taxon>
        <taxon>Leuconostoc</taxon>
    </lineage>
</organism>
<dbReference type="EMBL" id="CP001758">
    <property type="protein sequence ID" value="ADG41461.1"/>
    <property type="molecule type" value="Genomic_DNA"/>
</dbReference>
<dbReference type="Proteomes" id="UP000002362">
    <property type="component" value="Chromosome"/>
</dbReference>
<gene>
    <name evidence="1" type="ordered locus">LKI_09610</name>
</gene>
<protein>
    <submittedName>
        <fullName evidence="1">Uncharacterized protein</fullName>
    </submittedName>
</protein>
<dbReference type="eggNOG" id="COG0582">
    <property type="taxonomic scope" value="Bacteria"/>
</dbReference>
<evidence type="ECO:0000313" key="1">
    <source>
        <dbReference type="EMBL" id="ADG41461.1"/>
    </source>
</evidence>
<accession>D5T4J0</accession>
<dbReference type="HOGENOM" id="CLU_2880483_0_0_9"/>
<proteinExistence type="predicted"/>
<dbReference type="PATRIC" id="fig|762051.18.peg.1931"/>